<reference evidence="1 2" key="1">
    <citation type="submission" date="2020-02" db="EMBL/GenBank/DDBJ databases">
        <title>Draft genome sequence of Haematococcus lacustris strain NIES-144.</title>
        <authorList>
            <person name="Morimoto D."/>
            <person name="Nakagawa S."/>
            <person name="Yoshida T."/>
            <person name="Sawayama S."/>
        </authorList>
    </citation>
    <scope>NUCLEOTIDE SEQUENCE [LARGE SCALE GENOMIC DNA]</scope>
    <source>
        <strain evidence="1 2">NIES-144</strain>
    </source>
</reference>
<dbReference type="EMBL" id="BLLF01009693">
    <property type="protein sequence ID" value="GFH33801.1"/>
    <property type="molecule type" value="Genomic_DNA"/>
</dbReference>
<name>A0A6A0ANM1_HAELA</name>
<gene>
    <name evidence="1" type="ORF">HaLaN_33222</name>
</gene>
<sequence>MTACKLLSRTGVLLSVYPSSRQALSSQPLSQQAPTPALQFRGCGACHSRCIKALASASQHAPPAPSVAPRLTPSELKENVEKAAVVLDEMLEQVMQELFVEQAASYLAEEAVELSECQVRDANHGP</sequence>
<protein>
    <submittedName>
        <fullName evidence="1">Uncharacterized protein</fullName>
    </submittedName>
</protein>
<accession>A0A6A0ANM1</accession>
<dbReference type="Proteomes" id="UP000485058">
    <property type="component" value="Unassembled WGS sequence"/>
</dbReference>
<keyword evidence="2" id="KW-1185">Reference proteome</keyword>
<comment type="caution">
    <text evidence="1">The sequence shown here is derived from an EMBL/GenBank/DDBJ whole genome shotgun (WGS) entry which is preliminary data.</text>
</comment>
<evidence type="ECO:0000313" key="2">
    <source>
        <dbReference type="Proteomes" id="UP000485058"/>
    </source>
</evidence>
<organism evidence="1 2">
    <name type="scientific">Haematococcus lacustris</name>
    <name type="common">Green alga</name>
    <name type="synonym">Haematococcus pluvialis</name>
    <dbReference type="NCBI Taxonomy" id="44745"/>
    <lineage>
        <taxon>Eukaryota</taxon>
        <taxon>Viridiplantae</taxon>
        <taxon>Chlorophyta</taxon>
        <taxon>core chlorophytes</taxon>
        <taxon>Chlorophyceae</taxon>
        <taxon>CS clade</taxon>
        <taxon>Chlamydomonadales</taxon>
        <taxon>Haematococcaceae</taxon>
        <taxon>Haematococcus</taxon>
    </lineage>
</organism>
<evidence type="ECO:0000313" key="1">
    <source>
        <dbReference type="EMBL" id="GFH33801.1"/>
    </source>
</evidence>
<proteinExistence type="predicted"/>
<dbReference type="AlphaFoldDB" id="A0A6A0ANM1"/>